<reference evidence="1" key="1">
    <citation type="submission" date="2021-06" db="EMBL/GenBank/DDBJ databases">
        <authorList>
            <person name="Kallberg Y."/>
            <person name="Tangrot J."/>
            <person name="Rosling A."/>
        </authorList>
    </citation>
    <scope>NUCLEOTIDE SEQUENCE</scope>
    <source>
        <strain evidence="1">MA453B</strain>
    </source>
</reference>
<protein>
    <submittedName>
        <fullName evidence="1">24661_t:CDS:1</fullName>
    </submittedName>
</protein>
<gene>
    <name evidence="1" type="ORF">DERYTH_LOCUS9808</name>
</gene>
<evidence type="ECO:0000313" key="2">
    <source>
        <dbReference type="Proteomes" id="UP000789405"/>
    </source>
</evidence>
<accession>A0A9N9GYM5</accession>
<sequence length="299" mass="33745">WEKSDVTGGLLGRRHSRLLAESQNQYWSTGGLLGCLMFKGDDRKIAKDWDKERKSDKMKASSININNSTISGSGIGTVERGVFTSVLQNKRDQEAIRAIASQHDPPYEVPSFSSDSKFITTPTNADIDVAKIIDSIPDDRPEDATIDDAEKITSDRLLQKKWKKCLSFIMYVKEEMSKYINCTSQVWKDAFALTPVTLPISLLTDRKVLREKWRQNWAKCDASMTEREANIFECVQLVTRNLANGESSSSKERRKSDEIKLPCAANNVINHALIKLGELMKGSLDSLYERFGYSQCSET</sequence>
<comment type="caution">
    <text evidence="1">The sequence shown here is derived from an EMBL/GenBank/DDBJ whole genome shotgun (WGS) entry which is preliminary data.</text>
</comment>
<dbReference type="Proteomes" id="UP000789405">
    <property type="component" value="Unassembled WGS sequence"/>
</dbReference>
<organism evidence="1 2">
    <name type="scientific">Dentiscutata erythropus</name>
    <dbReference type="NCBI Taxonomy" id="1348616"/>
    <lineage>
        <taxon>Eukaryota</taxon>
        <taxon>Fungi</taxon>
        <taxon>Fungi incertae sedis</taxon>
        <taxon>Mucoromycota</taxon>
        <taxon>Glomeromycotina</taxon>
        <taxon>Glomeromycetes</taxon>
        <taxon>Diversisporales</taxon>
        <taxon>Gigasporaceae</taxon>
        <taxon>Dentiscutata</taxon>
    </lineage>
</organism>
<name>A0A9N9GYM5_9GLOM</name>
<evidence type="ECO:0000313" key="1">
    <source>
        <dbReference type="EMBL" id="CAG8643822.1"/>
    </source>
</evidence>
<proteinExistence type="predicted"/>
<dbReference type="AlphaFoldDB" id="A0A9N9GYM5"/>
<feature type="non-terminal residue" evidence="1">
    <location>
        <position position="299"/>
    </location>
</feature>
<dbReference type="EMBL" id="CAJVPY010005474">
    <property type="protein sequence ID" value="CAG8643822.1"/>
    <property type="molecule type" value="Genomic_DNA"/>
</dbReference>
<keyword evidence="2" id="KW-1185">Reference proteome</keyword>
<dbReference type="OrthoDB" id="2398834at2759"/>